<keyword evidence="11 15" id="KW-0119">Carbohydrate metabolism</keyword>
<keyword evidence="8 13" id="KW-0479">Metal-binding</keyword>
<evidence type="ECO:0000256" key="5">
    <source>
        <dbReference type="ARBA" id="ARBA00016340"/>
    </source>
</evidence>
<reference evidence="19" key="2">
    <citation type="submission" date="2015-01" db="EMBL/GenBank/DDBJ databases">
        <title>Evolutionary Origins and Diversification of the Mycorrhizal Mutualists.</title>
        <authorList>
            <consortium name="DOE Joint Genome Institute"/>
            <consortium name="Mycorrhizal Genomics Consortium"/>
            <person name="Kohler A."/>
            <person name="Kuo A."/>
            <person name="Nagy L.G."/>
            <person name="Floudas D."/>
            <person name="Copeland A."/>
            <person name="Barry K.W."/>
            <person name="Cichocki N."/>
            <person name="Veneault-Fourrey C."/>
            <person name="LaButti K."/>
            <person name="Lindquist E.A."/>
            <person name="Lipzen A."/>
            <person name="Lundell T."/>
            <person name="Morin E."/>
            <person name="Murat C."/>
            <person name="Riley R."/>
            <person name="Ohm R."/>
            <person name="Sun H."/>
            <person name="Tunlid A."/>
            <person name="Henrissat B."/>
            <person name="Grigoriev I.V."/>
            <person name="Hibbett D.S."/>
            <person name="Martin F."/>
        </authorList>
    </citation>
    <scope>NUCLEOTIDE SEQUENCE [LARGE SCALE GENOMIC DNA]</scope>
    <source>
        <strain evidence="19">LaAM-08-1</strain>
    </source>
</reference>
<evidence type="ECO:0000256" key="15">
    <source>
        <dbReference type="RuleBase" id="RU000506"/>
    </source>
</evidence>
<feature type="binding site" evidence="14">
    <location>
        <position position="322"/>
    </location>
    <ligand>
        <name>Fe cation</name>
        <dbReference type="ChEBI" id="CHEBI:24875"/>
    </ligand>
</feature>
<dbReference type="GO" id="GO:0033499">
    <property type="term" value="P:galactose catabolic process via UDP-galactose, Leloir pathway"/>
    <property type="evidence" value="ECO:0007669"/>
    <property type="project" value="TreeGrafter"/>
</dbReference>
<feature type="binding site" evidence="13">
    <location>
        <position position="49"/>
    </location>
    <ligand>
        <name>Zn(2+)</name>
        <dbReference type="ChEBI" id="CHEBI:29105"/>
    </ligand>
</feature>
<dbReference type="GO" id="GO:0008108">
    <property type="term" value="F:UDP-glucose:hexose-1-phosphate uridylyltransferase activity"/>
    <property type="evidence" value="ECO:0007669"/>
    <property type="project" value="UniProtKB-EC"/>
</dbReference>
<dbReference type="Pfam" id="PF02744">
    <property type="entry name" value="GalP_UDP_tr_C"/>
    <property type="match status" value="1"/>
</dbReference>
<keyword evidence="9 13" id="KW-0862">Zinc</keyword>
<feature type="binding site" evidence="13">
    <location>
        <position position="46"/>
    </location>
    <ligand>
        <name>Zn(2+)</name>
        <dbReference type="ChEBI" id="CHEBI:29105"/>
    </ligand>
</feature>
<dbReference type="UniPathway" id="UPA00214"/>
<protein>
    <recommendedName>
        <fullName evidence="5 15">Galactose-1-phosphate uridylyltransferase</fullName>
        <ecNumber evidence="4 15">2.7.7.12</ecNumber>
    </recommendedName>
</protein>
<dbReference type="CDD" id="cd00608">
    <property type="entry name" value="GalT"/>
    <property type="match status" value="1"/>
</dbReference>
<evidence type="ECO:0000259" key="16">
    <source>
        <dbReference type="Pfam" id="PF01087"/>
    </source>
</evidence>
<sequence length="365" mass="41167">MDHPHRRLNPLTNEYILVSPHRIKRPWLGQTEPLQSINLPKYDPGCYLCPGNHRSNGEQNPSYNHTFTFENDFAAVLPPPLPSPPPPPHPFLTCQPIHGACDVVVFHPRHDLTLSHLPLHDIESVIDEWTRIYQKRGAEQGIKYVQIFENKGAMMGCSNPHPHAQIWSLSVVPTIATIELESLKKFSLSHTVSPSEAGSPPVAPVGPRGRPCLLCEYAHVELELQTRVVVLNQNWVAVVPWWATWPFELIVLPYRRHISCLSDLDVAEKAAFADIIARVTRCFDNLFSCSFPYSMGVHQRPIPAQQSTTVDDDQDVAHIHLHFDPPLLRSATVRKFLVGFELMAEAQRDLTPEEAAIRLRSCSEG</sequence>
<evidence type="ECO:0000256" key="11">
    <source>
        <dbReference type="ARBA" id="ARBA00023277"/>
    </source>
</evidence>
<dbReference type="GO" id="GO:0005737">
    <property type="term" value="C:cytoplasm"/>
    <property type="evidence" value="ECO:0007669"/>
    <property type="project" value="TreeGrafter"/>
</dbReference>
<dbReference type="PANTHER" id="PTHR11943">
    <property type="entry name" value="GALACTOSE-1-PHOSPHATE URIDYLYLTRANSFERASE"/>
    <property type="match status" value="1"/>
</dbReference>
<feature type="binding site" evidence="14">
    <location>
        <position position="179"/>
    </location>
    <ligand>
        <name>Fe cation</name>
        <dbReference type="ChEBI" id="CHEBI:24875"/>
    </ligand>
</feature>
<dbReference type="InterPro" id="IPR005849">
    <property type="entry name" value="GalP_Utransf_N"/>
</dbReference>
<dbReference type="EC" id="2.7.7.12" evidence="4 15"/>
<evidence type="ECO:0000256" key="13">
    <source>
        <dbReference type="PIRSR" id="PIRSR000808-3"/>
    </source>
</evidence>
<evidence type="ECO:0000256" key="7">
    <source>
        <dbReference type="ARBA" id="ARBA00022695"/>
    </source>
</evidence>
<dbReference type="InterPro" id="IPR001937">
    <property type="entry name" value="GalP_UDPtransf1"/>
</dbReference>
<dbReference type="HOGENOM" id="CLU_029960_0_0_1"/>
<dbReference type="Gene3D" id="3.30.428.10">
    <property type="entry name" value="HIT-like"/>
    <property type="match status" value="2"/>
</dbReference>
<evidence type="ECO:0000256" key="10">
    <source>
        <dbReference type="ARBA" id="ARBA00023144"/>
    </source>
</evidence>
<proteinExistence type="inferred from homology"/>
<evidence type="ECO:0000256" key="14">
    <source>
        <dbReference type="PIRSR" id="PIRSR000808-4"/>
    </source>
</evidence>
<dbReference type="NCBIfam" id="TIGR00209">
    <property type="entry name" value="galT_1"/>
    <property type="match status" value="2"/>
</dbReference>
<evidence type="ECO:0000256" key="3">
    <source>
        <dbReference type="ARBA" id="ARBA00010951"/>
    </source>
</evidence>
<comment type="pathway">
    <text evidence="2 15">Carbohydrate metabolism; galactose metabolism.</text>
</comment>
<evidence type="ECO:0000256" key="1">
    <source>
        <dbReference type="ARBA" id="ARBA00001107"/>
    </source>
</evidence>
<evidence type="ECO:0000256" key="6">
    <source>
        <dbReference type="ARBA" id="ARBA00022679"/>
    </source>
</evidence>
<keyword evidence="6 15" id="KW-0808">Transferase</keyword>
<dbReference type="EMBL" id="KN838644">
    <property type="protein sequence ID" value="KIJ99560.1"/>
    <property type="molecule type" value="Genomic_DNA"/>
</dbReference>
<feature type="domain" description="Galactose-1-phosphate uridyl transferase C-terminal" evidence="17">
    <location>
        <begin position="212"/>
        <end position="363"/>
    </location>
</feature>
<keyword evidence="10 15" id="KW-0299">Galactose metabolism</keyword>
<evidence type="ECO:0000259" key="17">
    <source>
        <dbReference type="Pfam" id="PF02744"/>
    </source>
</evidence>
<dbReference type="AlphaFoldDB" id="A0A0C9X3H4"/>
<dbReference type="STRING" id="1095629.A0A0C9X3H4"/>
<dbReference type="InterPro" id="IPR005850">
    <property type="entry name" value="GalP_Utransf_C"/>
</dbReference>
<gene>
    <name evidence="18" type="ORF">K443DRAFT_8287</name>
</gene>
<dbReference type="PROSITE" id="PS00117">
    <property type="entry name" value="GAL_P_UDP_TRANSF_I"/>
    <property type="match status" value="1"/>
</dbReference>
<evidence type="ECO:0000313" key="19">
    <source>
        <dbReference type="Proteomes" id="UP000054477"/>
    </source>
</evidence>
<evidence type="ECO:0000313" key="18">
    <source>
        <dbReference type="EMBL" id="KIJ99560.1"/>
    </source>
</evidence>
<dbReference type="PIRSF" id="PIRSF000808">
    <property type="entry name" value="GalT"/>
    <property type="match status" value="1"/>
</dbReference>
<feature type="binding site" evidence="13">
    <location>
        <position position="110"/>
    </location>
    <ligand>
        <name>Zn(2+)</name>
        <dbReference type="ChEBI" id="CHEBI:29105"/>
    </ligand>
</feature>
<evidence type="ECO:0000256" key="4">
    <source>
        <dbReference type="ARBA" id="ARBA00012384"/>
    </source>
</evidence>
<comment type="cofactor">
    <cofactor evidence="14">
        <name>Fe cation</name>
        <dbReference type="ChEBI" id="CHEBI:24875"/>
    </cofactor>
    <text evidence="14">Binds 1 Fe cation per subunit.</text>
</comment>
<name>A0A0C9X3H4_9AGAR</name>
<feature type="binding site" evidence="13">
    <location>
        <position position="161"/>
    </location>
    <ligand>
        <name>Zn(2+)</name>
        <dbReference type="ChEBI" id="CHEBI:29105"/>
    </ligand>
</feature>
<evidence type="ECO:0000256" key="12">
    <source>
        <dbReference type="PIRSR" id="PIRSR000808-1"/>
    </source>
</evidence>
<feature type="binding site" evidence="14">
    <location>
        <position position="298"/>
    </location>
    <ligand>
        <name>Fe cation</name>
        <dbReference type="ChEBI" id="CHEBI:24875"/>
    </ligand>
</feature>
<feature type="binding site" evidence="14">
    <location>
        <position position="320"/>
    </location>
    <ligand>
        <name>Fe cation</name>
        <dbReference type="ChEBI" id="CHEBI:24875"/>
    </ligand>
</feature>
<dbReference type="InterPro" id="IPR036265">
    <property type="entry name" value="HIT-like_sf"/>
</dbReference>
<comment type="catalytic activity">
    <reaction evidence="1 15">
        <text>alpha-D-galactose 1-phosphate + UDP-alpha-D-glucose = alpha-D-glucose 1-phosphate + UDP-alpha-D-galactose</text>
        <dbReference type="Rhea" id="RHEA:13989"/>
        <dbReference type="ChEBI" id="CHEBI:58336"/>
        <dbReference type="ChEBI" id="CHEBI:58601"/>
        <dbReference type="ChEBI" id="CHEBI:58885"/>
        <dbReference type="ChEBI" id="CHEBI:66914"/>
        <dbReference type="EC" id="2.7.7.12"/>
    </reaction>
</comment>
<comment type="cofactor">
    <cofactor evidence="13">
        <name>Zn(2+)</name>
        <dbReference type="ChEBI" id="CHEBI:29105"/>
    </cofactor>
    <text evidence="13">Binds 1 zinc ion per subunit.</text>
</comment>
<dbReference type="SUPFAM" id="SSF54197">
    <property type="entry name" value="HIT-like"/>
    <property type="match status" value="2"/>
</dbReference>
<feature type="active site" description="Tele-UMP-histidine intermediate" evidence="12">
    <location>
        <position position="163"/>
    </location>
</feature>
<dbReference type="Pfam" id="PF01087">
    <property type="entry name" value="GalP_UDP_transf"/>
    <property type="match status" value="1"/>
</dbReference>
<evidence type="ECO:0000256" key="2">
    <source>
        <dbReference type="ARBA" id="ARBA00004947"/>
    </source>
</evidence>
<keyword evidence="7 15" id="KW-0548">Nucleotidyltransferase</keyword>
<keyword evidence="19" id="KW-1185">Reference proteome</keyword>
<dbReference type="OrthoDB" id="418412at2759"/>
<dbReference type="InterPro" id="IPR019779">
    <property type="entry name" value="GalP_UDPtransf1_His-AS"/>
</dbReference>
<feature type="domain" description="Galactose-1-phosphate uridyl transferase N-terminal" evidence="16">
    <location>
        <begin position="2"/>
        <end position="173"/>
    </location>
</feature>
<dbReference type="Proteomes" id="UP000054477">
    <property type="component" value="Unassembled WGS sequence"/>
</dbReference>
<reference evidence="18 19" key="1">
    <citation type="submission" date="2014-04" db="EMBL/GenBank/DDBJ databases">
        <authorList>
            <consortium name="DOE Joint Genome Institute"/>
            <person name="Kuo A."/>
            <person name="Kohler A."/>
            <person name="Nagy L.G."/>
            <person name="Floudas D."/>
            <person name="Copeland A."/>
            <person name="Barry K.W."/>
            <person name="Cichocki N."/>
            <person name="Veneault-Fourrey C."/>
            <person name="LaButti K."/>
            <person name="Lindquist E.A."/>
            <person name="Lipzen A."/>
            <person name="Lundell T."/>
            <person name="Morin E."/>
            <person name="Murat C."/>
            <person name="Sun H."/>
            <person name="Tunlid A."/>
            <person name="Henrissat B."/>
            <person name="Grigoriev I.V."/>
            <person name="Hibbett D.S."/>
            <person name="Martin F."/>
            <person name="Nordberg H.P."/>
            <person name="Cantor M.N."/>
            <person name="Hua S.X."/>
        </authorList>
    </citation>
    <scope>NUCLEOTIDE SEQUENCE [LARGE SCALE GENOMIC DNA]</scope>
    <source>
        <strain evidence="18 19">LaAM-08-1</strain>
    </source>
</reference>
<dbReference type="GO" id="GO:0008270">
    <property type="term" value="F:zinc ion binding"/>
    <property type="evidence" value="ECO:0007669"/>
    <property type="project" value="InterPro"/>
</dbReference>
<dbReference type="PANTHER" id="PTHR11943:SF1">
    <property type="entry name" value="GALACTOSE-1-PHOSPHATE URIDYLYLTRANSFERASE"/>
    <property type="match status" value="1"/>
</dbReference>
<comment type="similarity">
    <text evidence="3 15">Belongs to the galactose-1-phosphate uridylyltransferase type 1 family.</text>
</comment>
<organism evidence="18 19">
    <name type="scientific">Laccaria amethystina LaAM-08-1</name>
    <dbReference type="NCBI Taxonomy" id="1095629"/>
    <lineage>
        <taxon>Eukaryota</taxon>
        <taxon>Fungi</taxon>
        <taxon>Dikarya</taxon>
        <taxon>Basidiomycota</taxon>
        <taxon>Agaricomycotina</taxon>
        <taxon>Agaricomycetes</taxon>
        <taxon>Agaricomycetidae</taxon>
        <taxon>Agaricales</taxon>
        <taxon>Agaricineae</taxon>
        <taxon>Hydnangiaceae</taxon>
        <taxon>Laccaria</taxon>
    </lineage>
</organism>
<evidence type="ECO:0000256" key="8">
    <source>
        <dbReference type="ARBA" id="ARBA00022723"/>
    </source>
</evidence>
<accession>A0A0C9X3H4</accession>
<evidence type="ECO:0000256" key="9">
    <source>
        <dbReference type="ARBA" id="ARBA00022833"/>
    </source>
</evidence>
<keyword evidence="14" id="KW-0408">Iron</keyword>